<comment type="catalytic activity">
    <reaction evidence="9">
        <text>a 1-acyl-sn-glycero-3-phosphocholine + H2O = sn-glycerol 3-phosphocholine + a fatty acid + H(+)</text>
        <dbReference type="Rhea" id="RHEA:15177"/>
        <dbReference type="ChEBI" id="CHEBI:15377"/>
        <dbReference type="ChEBI" id="CHEBI:15378"/>
        <dbReference type="ChEBI" id="CHEBI:16870"/>
        <dbReference type="ChEBI" id="CHEBI:28868"/>
        <dbReference type="ChEBI" id="CHEBI:58168"/>
        <dbReference type="EC" id="3.1.1.5"/>
    </reaction>
</comment>
<keyword evidence="5 8" id="KW-0442">Lipid degradation</keyword>
<feature type="signal peptide" evidence="9">
    <location>
        <begin position="1"/>
        <end position="29"/>
    </location>
</feature>
<evidence type="ECO:0000256" key="1">
    <source>
        <dbReference type="ARBA" id="ARBA00008780"/>
    </source>
</evidence>
<comment type="similarity">
    <text evidence="1 9">Belongs to the lysophospholipase family.</text>
</comment>
<proteinExistence type="inferred from homology"/>
<dbReference type="GO" id="GO:0004622">
    <property type="term" value="F:phosphatidylcholine lysophospholipase activity"/>
    <property type="evidence" value="ECO:0007669"/>
    <property type="project" value="UniProtKB-EC"/>
</dbReference>
<keyword evidence="7" id="KW-0325">Glycoprotein</keyword>
<dbReference type="PANTHER" id="PTHR10728:SF33">
    <property type="entry name" value="LYSOPHOSPHOLIPASE 1-RELATED"/>
    <property type="match status" value="1"/>
</dbReference>
<dbReference type="Proteomes" id="UP000398389">
    <property type="component" value="Unassembled WGS sequence"/>
</dbReference>
<dbReference type="GeneID" id="43580948"/>
<dbReference type="Gene3D" id="3.40.1090.10">
    <property type="entry name" value="Cytosolic phospholipase A2 catalytic domain"/>
    <property type="match status" value="1"/>
</dbReference>
<dbReference type="GO" id="GO:0004623">
    <property type="term" value="F:phospholipase A2 activity"/>
    <property type="evidence" value="ECO:0007669"/>
    <property type="project" value="TreeGrafter"/>
</dbReference>
<accession>A0A5E8BDN9</accession>
<keyword evidence="12" id="KW-1185">Reference proteome</keyword>
<evidence type="ECO:0000256" key="8">
    <source>
        <dbReference type="PROSITE-ProRule" id="PRU00555"/>
    </source>
</evidence>
<evidence type="ECO:0000256" key="6">
    <source>
        <dbReference type="ARBA" id="ARBA00023098"/>
    </source>
</evidence>
<dbReference type="EC" id="3.1.1.5" evidence="2 9"/>
<evidence type="ECO:0000256" key="3">
    <source>
        <dbReference type="ARBA" id="ARBA00022729"/>
    </source>
</evidence>
<dbReference type="PROSITE" id="PS51210">
    <property type="entry name" value="PLA2C"/>
    <property type="match status" value="1"/>
</dbReference>
<sequence>MGADFSKLKLIGWIHFALLVLSILAEAEAKSPTGGYSPGYVSCPSENIVRPADDISESERAYIEGRMETAQKALKDFVARQNLKDINVDDFFSLSGGPNERPNTAVGVGLAVSGGGYRSLMIGGGVISALDNRDQPGMRRGVLAGLLQGMTHFSALSSGSWLLGSMYLNDFKTIAQLRQSNRIWHFENNMLLPNNGNNFFLSDGLFYSTAGAQMGTKVASGYGVTMTDLYGRLISRMFIDRDGNNNNNNNNNNNGGGSAALTWSDITTMDYFYNHIAPYPIMSAISRVNGSNDDVGPNSTLIEITPHEIGSFDSSLHSFAKLKYLGTNLENNKVKQNNNNNNNNGDRRCVGGYDNAGLMVGASSNIFNKVLQRLSQSNNFFIAAMGTFASMVFDPTNLDVALFQPNPFYKYQNPTYRPTSDSIFKQQYLGLTDGAFGGENVPLYPLLYKPRGLDLIVTVDVSGDTPIHWPAGVSLINTYARVSGNIKNSEEGTGINPATGAHYQQKHFMPRVPDENSFVNLGLSTRPTFFGCYAMDYMSDDEMKHRDFSKVPPILLYMPNTPMSYMSNKDTFQFTYEKEETDKMFQNGFDMADQSFSGGDPNWGKCVACATIQRERERQGKFEPTDECGACFDKYCWNGNLDPRDYQSTKLHNNPTVNHR</sequence>
<dbReference type="RefSeq" id="XP_031852739.1">
    <property type="nucleotide sequence ID" value="XM_031996848.1"/>
</dbReference>
<dbReference type="InterPro" id="IPR016035">
    <property type="entry name" value="Acyl_Trfase/lysoPLipase"/>
</dbReference>
<evidence type="ECO:0000256" key="4">
    <source>
        <dbReference type="ARBA" id="ARBA00022801"/>
    </source>
</evidence>
<evidence type="ECO:0000313" key="12">
    <source>
        <dbReference type="Proteomes" id="UP000398389"/>
    </source>
</evidence>
<evidence type="ECO:0000256" key="5">
    <source>
        <dbReference type="ARBA" id="ARBA00022963"/>
    </source>
</evidence>
<dbReference type="SMART" id="SM00022">
    <property type="entry name" value="PLAc"/>
    <property type="match status" value="1"/>
</dbReference>
<protein>
    <recommendedName>
        <fullName evidence="2 9">Lysophospholipase</fullName>
        <ecNumber evidence="2 9">3.1.1.5</ecNumber>
    </recommendedName>
</protein>
<gene>
    <name evidence="11" type="ORF">SAPINGB_P002128</name>
</gene>
<keyword evidence="4 8" id="KW-0378">Hydrolase</keyword>
<dbReference type="OrthoDB" id="4084751at2759"/>
<evidence type="ECO:0000313" key="11">
    <source>
        <dbReference type="EMBL" id="VVT49151.1"/>
    </source>
</evidence>
<evidence type="ECO:0000256" key="7">
    <source>
        <dbReference type="ARBA" id="ARBA00023180"/>
    </source>
</evidence>
<keyword evidence="6 8" id="KW-0443">Lipid metabolism</keyword>
<dbReference type="AlphaFoldDB" id="A0A5E8BDN9"/>
<dbReference type="GO" id="GO:0005829">
    <property type="term" value="C:cytosol"/>
    <property type="evidence" value="ECO:0007669"/>
    <property type="project" value="TreeGrafter"/>
</dbReference>
<evidence type="ECO:0000256" key="9">
    <source>
        <dbReference type="RuleBase" id="RU362103"/>
    </source>
</evidence>
<reference evidence="11 12" key="1">
    <citation type="submission" date="2019-09" db="EMBL/GenBank/DDBJ databases">
        <authorList>
            <person name="Brejova B."/>
        </authorList>
    </citation>
    <scope>NUCLEOTIDE SEQUENCE [LARGE SCALE GENOMIC DNA]</scope>
</reference>
<evidence type="ECO:0000256" key="2">
    <source>
        <dbReference type="ARBA" id="ARBA00013274"/>
    </source>
</evidence>
<feature type="domain" description="PLA2c" evidence="10">
    <location>
        <begin position="42"/>
        <end position="642"/>
    </location>
</feature>
<dbReference type="InterPro" id="IPR002642">
    <property type="entry name" value="LysoPLipase_cat_dom"/>
</dbReference>
<organism evidence="11 12">
    <name type="scientific">Magnusiomyces paraingens</name>
    <dbReference type="NCBI Taxonomy" id="2606893"/>
    <lineage>
        <taxon>Eukaryota</taxon>
        <taxon>Fungi</taxon>
        <taxon>Dikarya</taxon>
        <taxon>Ascomycota</taxon>
        <taxon>Saccharomycotina</taxon>
        <taxon>Dipodascomycetes</taxon>
        <taxon>Dipodascales</taxon>
        <taxon>Dipodascaceae</taxon>
        <taxon>Magnusiomyces</taxon>
    </lineage>
</organism>
<dbReference type="SUPFAM" id="SSF52151">
    <property type="entry name" value="FabD/lysophospholipase-like"/>
    <property type="match status" value="1"/>
</dbReference>
<evidence type="ECO:0000259" key="10">
    <source>
        <dbReference type="PROSITE" id="PS51210"/>
    </source>
</evidence>
<dbReference type="Pfam" id="PF01735">
    <property type="entry name" value="PLA2_B"/>
    <property type="match status" value="1"/>
</dbReference>
<keyword evidence="3 9" id="KW-0732">Signal</keyword>
<dbReference type="EMBL" id="CABVLU010000002">
    <property type="protein sequence ID" value="VVT49151.1"/>
    <property type="molecule type" value="Genomic_DNA"/>
</dbReference>
<name>A0A5E8BDN9_9ASCO</name>
<feature type="chain" id="PRO_5023150205" description="Lysophospholipase" evidence="9">
    <location>
        <begin position="30"/>
        <end position="660"/>
    </location>
</feature>
<dbReference type="GO" id="GO:0046475">
    <property type="term" value="P:glycerophospholipid catabolic process"/>
    <property type="evidence" value="ECO:0007669"/>
    <property type="project" value="TreeGrafter"/>
</dbReference>
<dbReference type="PANTHER" id="PTHR10728">
    <property type="entry name" value="CYTOSOLIC PHOSPHOLIPASE A2"/>
    <property type="match status" value="1"/>
</dbReference>